<name>A0A3Q7IKR2_SOLLC</name>
<dbReference type="Proteomes" id="UP000004994">
    <property type="component" value="Chromosome 8"/>
</dbReference>
<proteinExistence type="predicted"/>
<accession>A0A3Q7IKR2</accession>
<dbReference type="InParanoid" id="A0A3Q7IKR2"/>
<keyword evidence="2" id="KW-1185">Reference proteome</keyword>
<protein>
    <submittedName>
        <fullName evidence="1">Uncharacterized protein</fullName>
    </submittedName>
</protein>
<dbReference type="Gramene" id="Solyc08g067605.1.1">
    <property type="protein sequence ID" value="Solyc08g067605.1.1"/>
    <property type="gene ID" value="Solyc08g067605.1"/>
</dbReference>
<evidence type="ECO:0000313" key="2">
    <source>
        <dbReference type="Proteomes" id="UP000004994"/>
    </source>
</evidence>
<evidence type="ECO:0000313" key="1">
    <source>
        <dbReference type="EnsemblPlants" id="Solyc08g067605.1.1"/>
    </source>
</evidence>
<sequence>MTSIVSRNLGDVQLIRLKASVKAMYSASVVDKVTVGSKVAFQLTTDPPRNASNRVEDKLDNCCRQNATLYSATCERNMYVLLYIQAFSLQISFNVGPMLARARST</sequence>
<reference evidence="1" key="2">
    <citation type="submission" date="2019-01" db="UniProtKB">
        <authorList>
            <consortium name="EnsemblPlants"/>
        </authorList>
    </citation>
    <scope>IDENTIFICATION</scope>
    <source>
        <strain evidence="1">cv. Heinz 1706</strain>
    </source>
</reference>
<organism evidence="1">
    <name type="scientific">Solanum lycopersicum</name>
    <name type="common">Tomato</name>
    <name type="synonym">Lycopersicon esculentum</name>
    <dbReference type="NCBI Taxonomy" id="4081"/>
    <lineage>
        <taxon>Eukaryota</taxon>
        <taxon>Viridiplantae</taxon>
        <taxon>Streptophyta</taxon>
        <taxon>Embryophyta</taxon>
        <taxon>Tracheophyta</taxon>
        <taxon>Spermatophyta</taxon>
        <taxon>Magnoliopsida</taxon>
        <taxon>eudicotyledons</taxon>
        <taxon>Gunneridae</taxon>
        <taxon>Pentapetalae</taxon>
        <taxon>asterids</taxon>
        <taxon>lamiids</taxon>
        <taxon>Solanales</taxon>
        <taxon>Solanaceae</taxon>
        <taxon>Solanoideae</taxon>
        <taxon>Solaneae</taxon>
        <taxon>Solanum</taxon>
        <taxon>Solanum subgen. Lycopersicon</taxon>
    </lineage>
</organism>
<dbReference type="EnsemblPlants" id="Solyc08g067605.1.1">
    <property type="protein sequence ID" value="Solyc08g067605.1.1"/>
    <property type="gene ID" value="Solyc08g067605.1"/>
</dbReference>
<reference evidence="1" key="1">
    <citation type="journal article" date="2012" name="Nature">
        <title>The tomato genome sequence provides insights into fleshy fruit evolution.</title>
        <authorList>
            <consortium name="Tomato Genome Consortium"/>
        </authorList>
    </citation>
    <scope>NUCLEOTIDE SEQUENCE [LARGE SCALE GENOMIC DNA]</scope>
    <source>
        <strain evidence="1">cv. Heinz 1706</strain>
    </source>
</reference>
<dbReference type="AlphaFoldDB" id="A0A3Q7IKR2"/>